<sequence length="63" mass="6414">MHFGLGLGDSEQQASRISGASAGNRRGAVVLAVGLFGDPKQPVGARWSCSGVSNQSDARASIQ</sequence>
<reference evidence="2" key="2">
    <citation type="journal article" date="2020" name="Microorganisms">
        <title>Osmotic Adaptation and Compatible Solute Biosynthesis of Phototrophic Bacteria as Revealed from Genome Analyses.</title>
        <authorList>
            <person name="Imhoff J.F."/>
            <person name="Rahn T."/>
            <person name="Kunzel S."/>
            <person name="Keller A."/>
            <person name="Neulinger S.C."/>
        </authorList>
    </citation>
    <scope>NUCLEOTIDE SEQUENCE</scope>
    <source>
        <strain evidence="2">DSM 11080</strain>
    </source>
</reference>
<dbReference type="AlphaFoldDB" id="A0AAJ0X9A1"/>
<gene>
    <name evidence="2" type="ORF">CKO40_04570</name>
</gene>
<accession>A0AAJ0X9A1</accession>
<reference evidence="2" key="1">
    <citation type="submission" date="2017-08" db="EMBL/GenBank/DDBJ databases">
        <authorList>
            <person name="Imhoff J.F."/>
            <person name="Rahn T."/>
            <person name="Kuenzel S."/>
            <person name="Neulinger S.C."/>
        </authorList>
    </citation>
    <scope>NUCLEOTIDE SEQUENCE</scope>
    <source>
        <strain evidence="2">DSM 11080</strain>
    </source>
</reference>
<feature type="region of interest" description="Disordered" evidence="1">
    <location>
        <begin position="1"/>
        <end position="20"/>
    </location>
</feature>
<evidence type="ECO:0000313" key="2">
    <source>
        <dbReference type="EMBL" id="MBK1703835.1"/>
    </source>
</evidence>
<dbReference type="Proteomes" id="UP001296776">
    <property type="component" value="Unassembled WGS sequence"/>
</dbReference>
<comment type="caution">
    <text evidence="2">The sequence shown here is derived from an EMBL/GenBank/DDBJ whole genome shotgun (WGS) entry which is preliminary data.</text>
</comment>
<evidence type="ECO:0000256" key="1">
    <source>
        <dbReference type="SAM" id="MobiDB-lite"/>
    </source>
</evidence>
<protein>
    <submittedName>
        <fullName evidence="2">Uncharacterized protein</fullName>
    </submittedName>
</protein>
<proteinExistence type="predicted"/>
<dbReference type="EMBL" id="NRSJ01000005">
    <property type="protein sequence ID" value="MBK1703835.1"/>
    <property type="molecule type" value="Genomic_DNA"/>
</dbReference>
<keyword evidence="3" id="KW-1185">Reference proteome</keyword>
<organism evidence="2 3">
    <name type="scientific">Halochromatium glycolicum</name>
    <dbReference type="NCBI Taxonomy" id="85075"/>
    <lineage>
        <taxon>Bacteria</taxon>
        <taxon>Pseudomonadati</taxon>
        <taxon>Pseudomonadota</taxon>
        <taxon>Gammaproteobacteria</taxon>
        <taxon>Chromatiales</taxon>
        <taxon>Chromatiaceae</taxon>
        <taxon>Halochromatium</taxon>
    </lineage>
</organism>
<evidence type="ECO:0000313" key="3">
    <source>
        <dbReference type="Proteomes" id="UP001296776"/>
    </source>
</evidence>
<name>A0AAJ0X9A1_9GAMM</name>